<name>A0A9D3XY96_DREPO</name>
<accession>A0A9D3XY96</accession>
<evidence type="ECO:0000313" key="1">
    <source>
        <dbReference type="EMBL" id="KAH3689541.1"/>
    </source>
</evidence>
<dbReference type="AlphaFoldDB" id="A0A9D3XY96"/>
<reference evidence="1" key="1">
    <citation type="journal article" date="2019" name="bioRxiv">
        <title>The Genome of the Zebra Mussel, Dreissena polymorpha: A Resource for Invasive Species Research.</title>
        <authorList>
            <person name="McCartney M.A."/>
            <person name="Auch B."/>
            <person name="Kono T."/>
            <person name="Mallez S."/>
            <person name="Zhang Y."/>
            <person name="Obille A."/>
            <person name="Becker A."/>
            <person name="Abrahante J.E."/>
            <person name="Garbe J."/>
            <person name="Badalamenti J.P."/>
            <person name="Herman A."/>
            <person name="Mangelson H."/>
            <person name="Liachko I."/>
            <person name="Sullivan S."/>
            <person name="Sone E.D."/>
            <person name="Koren S."/>
            <person name="Silverstein K.A.T."/>
            <person name="Beckman K.B."/>
            <person name="Gohl D.M."/>
        </authorList>
    </citation>
    <scope>NUCLEOTIDE SEQUENCE</scope>
    <source>
        <strain evidence="1">Duluth1</strain>
        <tissue evidence="1">Whole animal</tissue>
    </source>
</reference>
<sequence>MKIKDATSDGNLLSTQDHYTPAKLTAHVDDHKHRAQEVTTAPRDVHVVPLLTPLFPHSVAVLEECADQAESGHVW</sequence>
<comment type="caution">
    <text evidence="1">The sequence shown here is derived from an EMBL/GenBank/DDBJ whole genome shotgun (WGS) entry which is preliminary data.</text>
</comment>
<organism evidence="1 2">
    <name type="scientific">Dreissena polymorpha</name>
    <name type="common">Zebra mussel</name>
    <name type="synonym">Mytilus polymorpha</name>
    <dbReference type="NCBI Taxonomy" id="45954"/>
    <lineage>
        <taxon>Eukaryota</taxon>
        <taxon>Metazoa</taxon>
        <taxon>Spiralia</taxon>
        <taxon>Lophotrochozoa</taxon>
        <taxon>Mollusca</taxon>
        <taxon>Bivalvia</taxon>
        <taxon>Autobranchia</taxon>
        <taxon>Heteroconchia</taxon>
        <taxon>Euheterodonta</taxon>
        <taxon>Imparidentia</taxon>
        <taxon>Neoheterodontei</taxon>
        <taxon>Myida</taxon>
        <taxon>Dreissenoidea</taxon>
        <taxon>Dreissenidae</taxon>
        <taxon>Dreissena</taxon>
    </lineage>
</organism>
<protein>
    <submittedName>
        <fullName evidence="1">Uncharacterized protein</fullName>
    </submittedName>
</protein>
<dbReference type="EMBL" id="JAIWYP010000112">
    <property type="protein sequence ID" value="KAH3689541.1"/>
    <property type="molecule type" value="Genomic_DNA"/>
</dbReference>
<dbReference type="Proteomes" id="UP000828390">
    <property type="component" value="Unassembled WGS sequence"/>
</dbReference>
<keyword evidence="2" id="KW-1185">Reference proteome</keyword>
<proteinExistence type="predicted"/>
<gene>
    <name evidence="1" type="ORF">DPMN_194471</name>
</gene>
<evidence type="ECO:0000313" key="2">
    <source>
        <dbReference type="Proteomes" id="UP000828390"/>
    </source>
</evidence>
<reference evidence="1" key="2">
    <citation type="submission" date="2020-11" db="EMBL/GenBank/DDBJ databases">
        <authorList>
            <person name="McCartney M.A."/>
            <person name="Auch B."/>
            <person name="Kono T."/>
            <person name="Mallez S."/>
            <person name="Becker A."/>
            <person name="Gohl D.M."/>
            <person name="Silverstein K.A.T."/>
            <person name="Koren S."/>
            <person name="Bechman K.B."/>
            <person name="Herman A."/>
            <person name="Abrahante J.E."/>
            <person name="Garbe J."/>
        </authorList>
    </citation>
    <scope>NUCLEOTIDE SEQUENCE</scope>
    <source>
        <strain evidence="1">Duluth1</strain>
        <tissue evidence="1">Whole animal</tissue>
    </source>
</reference>